<dbReference type="PANTHER" id="PTHR46797">
    <property type="entry name" value="HTH-TYPE TRANSCRIPTIONAL REGULATOR"/>
    <property type="match status" value="1"/>
</dbReference>
<evidence type="ECO:0000256" key="1">
    <source>
        <dbReference type="ARBA" id="ARBA00023125"/>
    </source>
</evidence>
<dbReference type="PROSITE" id="PS50943">
    <property type="entry name" value="HTH_CROC1"/>
    <property type="match status" value="1"/>
</dbReference>
<dbReference type="OrthoDB" id="5679339at2"/>
<dbReference type="SMART" id="SM00530">
    <property type="entry name" value="HTH_XRE"/>
    <property type="match status" value="1"/>
</dbReference>
<dbReference type="InterPro" id="IPR050807">
    <property type="entry name" value="TransReg_Diox_bact_type"/>
</dbReference>
<dbReference type="GO" id="GO:0005829">
    <property type="term" value="C:cytosol"/>
    <property type="evidence" value="ECO:0007669"/>
    <property type="project" value="TreeGrafter"/>
</dbReference>
<evidence type="ECO:0000259" key="2">
    <source>
        <dbReference type="PROSITE" id="PS50943"/>
    </source>
</evidence>
<comment type="caution">
    <text evidence="3">The sequence shown here is derived from an EMBL/GenBank/DDBJ whole genome shotgun (WGS) entry which is preliminary data.</text>
</comment>
<gene>
    <name evidence="3" type="ORF">D7S86_06840</name>
</gene>
<keyword evidence="1" id="KW-0238">DNA-binding</keyword>
<dbReference type="InterPro" id="IPR001387">
    <property type="entry name" value="Cro/C1-type_HTH"/>
</dbReference>
<keyword evidence="4" id="KW-1185">Reference proteome</keyword>
<feature type="domain" description="HTH cro/C1-type" evidence="2">
    <location>
        <begin position="66"/>
        <end position="120"/>
    </location>
</feature>
<dbReference type="Pfam" id="PF01381">
    <property type="entry name" value="HTH_3"/>
    <property type="match status" value="1"/>
</dbReference>
<dbReference type="GO" id="GO:0003700">
    <property type="term" value="F:DNA-binding transcription factor activity"/>
    <property type="evidence" value="ECO:0007669"/>
    <property type="project" value="TreeGrafter"/>
</dbReference>
<dbReference type="InterPro" id="IPR010982">
    <property type="entry name" value="Lambda_DNA-bd_dom_sf"/>
</dbReference>
<organism evidence="3 4">
    <name type="scientific">Pararobbsia silviterrae</name>
    <dbReference type="NCBI Taxonomy" id="1792498"/>
    <lineage>
        <taxon>Bacteria</taxon>
        <taxon>Pseudomonadati</taxon>
        <taxon>Pseudomonadota</taxon>
        <taxon>Betaproteobacteria</taxon>
        <taxon>Burkholderiales</taxon>
        <taxon>Burkholderiaceae</taxon>
        <taxon>Pararobbsia</taxon>
    </lineage>
</organism>
<dbReference type="CDD" id="cd00093">
    <property type="entry name" value="HTH_XRE"/>
    <property type="match status" value="1"/>
</dbReference>
<evidence type="ECO:0000313" key="3">
    <source>
        <dbReference type="EMBL" id="RKP57655.1"/>
    </source>
</evidence>
<name>A0A494YAJ4_9BURK</name>
<dbReference type="GO" id="GO:0003677">
    <property type="term" value="F:DNA binding"/>
    <property type="evidence" value="ECO:0007669"/>
    <property type="project" value="UniProtKB-KW"/>
</dbReference>
<reference evidence="3 4" key="1">
    <citation type="submission" date="2018-10" db="EMBL/GenBank/DDBJ databases">
        <title>Robbsia sp. DHC34, isolated from soil.</title>
        <authorList>
            <person name="Gao Z.-H."/>
            <person name="Qiu L.-H."/>
        </authorList>
    </citation>
    <scope>NUCLEOTIDE SEQUENCE [LARGE SCALE GENOMIC DNA]</scope>
    <source>
        <strain evidence="3 4">DHC34</strain>
    </source>
</reference>
<dbReference type="PANTHER" id="PTHR46797:SF1">
    <property type="entry name" value="METHYLPHOSPHONATE SYNTHASE"/>
    <property type="match status" value="1"/>
</dbReference>
<dbReference type="AlphaFoldDB" id="A0A494YAJ4"/>
<accession>A0A494YAJ4</accession>
<dbReference type="SUPFAM" id="SSF47413">
    <property type="entry name" value="lambda repressor-like DNA-binding domains"/>
    <property type="match status" value="1"/>
</dbReference>
<dbReference type="Proteomes" id="UP000270342">
    <property type="component" value="Unassembled WGS sequence"/>
</dbReference>
<proteinExistence type="predicted"/>
<evidence type="ECO:0000313" key="4">
    <source>
        <dbReference type="Proteomes" id="UP000270342"/>
    </source>
</evidence>
<dbReference type="EMBL" id="RBZU01000002">
    <property type="protein sequence ID" value="RKP57655.1"/>
    <property type="molecule type" value="Genomic_DNA"/>
</dbReference>
<dbReference type="Gene3D" id="1.10.260.40">
    <property type="entry name" value="lambda repressor-like DNA-binding domains"/>
    <property type="match status" value="1"/>
</dbReference>
<protein>
    <submittedName>
        <fullName evidence="3">XRE family transcriptional regulator</fullName>
    </submittedName>
</protein>
<sequence>MTEIQFIERDGTVEFAVVPIELWNRVASLVEHLDDTALFDRAKAEDDGTRIPAAVLNAELDGAHPIRAWREYRKLTQDALSDASGISKAYLSQIEGGKRTGTAKIYTAIAKALDVSVDVLLPS</sequence>
<dbReference type="RefSeq" id="WP_121084842.1">
    <property type="nucleotide sequence ID" value="NZ_RBZU01000002.1"/>
</dbReference>